<feature type="signal peptide" evidence="7">
    <location>
        <begin position="1"/>
        <end position="20"/>
    </location>
</feature>
<evidence type="ECO:0000259" key="8">
    <source>
        <dbReference type="PROSITE" id="PS50240"/>
    </source>
</evidence>
<dbReference type="GO" id="GO:0006508">
    <property type="term" value="P:proteolysis"/>
    <property type="evidence" value="ECO:0007669"/>
    <property type="project" value="InterPro"/>
</dbReference>
<dbReference type="InterPro" id="IPR043504">
    <property type="entry name" value="Peptidase_S1_PA_chymotrypsin"/>
</dbReference>
<name>A0A6G0ISR6_LARCR</name>
<feature type="chain" id="PRO_5026209469" description="trypsin" evidence="7">
    <location>
        <begin position="21"/>
        <end position="257"/>
    </location>
</feature>
<evidence type="ECO:0000256" key="7">
    <source>
        <dbReference type="SAM" id="SignalP"/>
    </source>
</evidence>
<sequence length="257" mass="28634">MHALHTLLLFHVLTYFGGNALVSEIINGKKTKQSSMMYMASVQDKGRRHVCGGFLISEDFVVTAAHCDDWKPTSVVLGTHNLKKVNDETMRFDVKRCKHPFYKEVASGNDIMLLKLSRKARRGKKTIKPLQLPGQDVKLKEGKKCKVAGWGFTRSHGEIVNDLQDVDVPIINLEKCQKAWRNKLPANVTCAGGYGTKKGFCQGDSGGPLVFKEKIAVGIVSFNSDSDCNYPTGVPNIYTDISKFVPWIKEILQKKTC</sequence>
<dbReference type="CDD" id="cd00190">
    <property type="entry name" value="Tryp_SPc"/>
    <property type="match status" value="1"/>
</dbReference>
<reference evidence="9 10" key="1">
    <citation type="submission" date="2019-07" db="EMBL/GenBank/DDBJ databases">
        <title>Chromosome genome assembly for large yellow croaker.</title>
        <authorList>
            <person name="Xiao S."/>
        </authorList>
    </citation>
    <scope>NUCLEOTIDE SEQUENCE [LARGE SCALE GENOMIC DNA]</scope>
    <source>
        <strain evidence="9">JMULYC20181020</strain>
        <tissue evidence="9">Muscle</tissue>
    </source>
</reference>
<accession>A0A6G0ISR6</accession>
<dbReference type="SUPFAM" id="SSF50494">
    <property type="entry name" value="Trypsin-like serine proteases"/>
    <property type="match status" value="1"/>
</dbReference>
<evidence type="ECO:0000256" key="5">
    <source>
        <dbReference type="ARBA" id="ARBA00036320"/>
    </source>
</evidence>
<dbReference type="InterPro" id="IPR009003">
    <property type="entry name" value="Peptidase_S1_PA"/>
</dbReference>
<dbReference type="PANTHER" id="PTHR24271">
    <property type="entry name" value="KALLIKREIN-RELATED"/>
    <property type="match status" value="1"/>
</dbReference>
<evidence type="ECO:0000256" key="1">
    <source>
        <dbReference type="ARBA" id="ARBA00004239"/>
    </source>
</evidence>
<evidence type="ECO:0000313" key="9">
    <source>
        <dbReference type="EMBL" id="KAE8294323.1"/>
    </source>
</evidence>
<dbReference type="Proteomes" id="UP000424527">
    <property type="component" value="Unassembled WGS sequence"/>
</dbReference>
<comment type="catalytic activity">
    <reaction evidence="5">
        <text>Preferential cleavage: Arg-|-Xaa, Lys-|-Xaa.</text>
        <dbReference type="EC" id="3.4.21.4"/>
    </reaction>
</comment>
<dbReference type="GO" id="GO:0005576">
    <property type="term" value="C:extracellular region"/>
    <property type="evidence" value="ECO:0007669"/>
    <property type="project" value="UniProtKB-SubCell"/>
</dbReference>
<keyword evidence="2" id="KW-0865">Zymogen</keyword>
<dbReference type="PANTHER" id="PTHR24271:SF87">
    <property type="entry name" value="ARGININE ESTERASE-LIKE-RELATED"/>
    <property type="match status" value="1"/>
</dbReference>
<dbReference type="EMBL" id="REGW02000007">
    <property type="protein sequence ID" value="KAE8294323.1"/>
    <property type="molecule type" value="Genomic_DNA"/>
</dbReference>
<evidence type="ECO:0000313" key="10">
    <source>
        <dbReference type="Proteomes" id="UP000424527"/>
    </source>
</evidence>
<evidence type="ECO:0000256" key="3">
    <source>
        <dbReference type="ARBA" id="ARBA00023157"/>
    </source>
</evidence>
<evidence type="ECO:0000256" key="6">
    <source>
        <dbReference type="ARBA" id="ARBA00038868"/>
    </source>
</evidence>
<comment type="caution">
    <text evidence="9">The sequence shown here is derived from an EMBL/GenBank/DDBJ whole genome shotgun (WGS) entry which is preliminary data.</text>
</comment>
<dbReference type="PRINTS" id="PR00722">
    <property type="entry name" value="CHYMOTRYPSIN"/>
</dbReference>
<proteinExistence type="inferred from homology"/>
<dbReference type="InterPro" id="IPR001254">
    <property type="entry name" value="Trypsin_dom"/>
</dbReference>
<dbReference type="AlphaFoldDB" id="A0A6G0ISR6"/>
<dbReference type="FunFam" id="2.40.10.10:FF:000005">
    <property type="entry name" value="Serine protease 37"/>
    <property type="match status" value="1"/>
</dbReference>
<evidence type="ECO:0000256" key="2">
    <source>
        <dbReference type="ARBA" id="ARBA00023145"/>
    </source>
</evidence>
<dbReference type="PROSITE" id="PS00134">
    <property type="entry name" value="TRYPSIN_HIS"/>
    <property type="match status" value="1"/>
</dbReference>
<dbReference type="InterPro" id="IPR018114">
    <property type="entry name" value="TRYPSIN_HIS"/>
</dbReference>
<organism evidence="9 10">
    <name type="scientific">Larimichthys crocea</name>
    <name type="common">Large yellow croaker</name>
    <name type="synonym">Pseudosciaena crocea</name>
    <dbReference type="NCBI Taxonomy" id="215358"/>
    <lineage>
        <taxon>Eukaryota</taxon>
        <taxon>Metazoa</taxon>
        <taxon>Chordata</taxon>
        <taxon>Craniata</taxon>
        <taxon>Vertebrata</taxon>
        <taxon>Euteleostomi</taxon>
        <taxon>Actinopterygii</taxon>
        <taxon>Neopterygii</taxon>
        <taxon>Teleostei</taxon>
        <taxon>Neoteleostei</taxon>
        <taxon>Acanthomorphata</taxon>
        <taxon>Eupercaria</taxon>
        <taxon>Sciaenidae</taxon>
        <taxon>Larimichthys</taxon>
    </lineage>
</organism>
<dbReference type="Gene3D" id="2.40.10.10">
    <property type="entry name" value="Trypsin-like serine proteases"/>
    <property type="match status" value="1"/>
</dbReference>
<keyword evidence="3" id="KW-1015">Disulfide bond</keyword>
<evidence type="ECO:0000256" key="4">
    <source>
        <dbReference type="ARBA" id="ARBA00024195"/>
    </source>
</evidence>
<dbReference type="InterPro" id="IPR001314">
    <property type="entry name" value="Peptidase_S1A"/>
</dbReference>
<dbReference type="GO" id="GO:0004252">
    <property type="term" value="F:serine-type endopeptidase activity"/>
    <property type="evidence" value="ECO:0007669"/>
    <property type="project" value="UniProtKB-EC"/>
</dbReference>
<protein>
    <recommendedName>
        <fullName evidence="6">trypsin</fullName>
        <ecNumber evidence="6">3.4.21.4</ecNumber>
    </recommendedName>
</protein>
<comment type="subcellular location">
    <subcellularLocation>
        <location evidence="1">Secreted</location>
        <location evidence="1">Extracellular space</location>
    </subcellularLocation>
</comment>
<dbReference type="SMART" id="SM00020">
    <property type="entry name" value="Tryp_SPc"/>
    <property type="match status" value="1"/>
</dbReference>
<dbReference type="Pfam" id="PF00089">
    <property type="entry name" value="Trypsin"/>
    <property type="match status" value="1"/>
</dbReference>
<dbReference type="EC" id="3.4.21.4" evidence="6"/>
<keyword evidence="7" id="KW-0732">Signal</keyword>
<feature type="domain" description="Peptidase S1" evidence="8">
    <location>
        <begin position="25"/>
        <end position="253"/>
    </location>
</feature>
<keyword evidence="10" id="KW-1185">Reference proteome</keyword>
<dbReference type="FunFam" id="2.40.10.10:FF:000002">
    <property type="entry name" value="Transmembrane protease serine"/>
    <property type="match status" value="1"/>
</dbReference>
<gene>
    <name evidence="9" type="ORF">D5F01_LYC07275</name>
</gene>
<dbReference type="PROSITE" id="PS50240">
    <property type="entry name" value="TRYPSIN_DOM"/>
    <property type="match status" value="1"/>
</dbReference>
<comment type="similarity">
    <text evidence="4">Belongs to the peptidase S1 family. CLIP subfamily.</text>
</comment>